<dbReference type="Gene3D" id="3.10.20.80">
    <property type="entry name" value="Translation initiation factor 3 (IF-3), N-terminal domain"/>
    <property type="match status" value="1"/>
</dbReference>
<dbReference type="AlphaFoldDB" id="A0A1F4T6M4"/>
<dbReference type="HAMAP" id="MF_00080">
    <property type="entry name" value="IF_3"/>
    <property type="match status" value="1"/>
</dbReference>
<dbReference type="FunFam" id="3.30.110.10:FF:000001">
    <property type="entry name" value="Translation initiation factor IF-3"/>
    <property type="match status" value="1"/>
</dbReference>
<name>A0A1F4T6M4_UNCSA</name>
<comment type="subunit">
    <text evidence="4">Monomer.</text>
</comment>
<evidence type="ECO:0000313" key="8">
    <source>
        <dbReference type="EMBL" id="OGC28378.1"/>
    </source>
</evidence>
<dbReference type="InterPro" id="IPR036787">
    <property type="entry name" value="T_IF-3_N_sf"/>
</dbReference>
<keyword evidence="4" id="KW-0963">Cytoplasm</keyword>
<dbReference type="GO" id="GO:0016020">
    <property type="term" value="C:membrane"/>
    <property type="evidence" value="ECO:0007669"/>
    <property type="project" value="TreeGrafter"/>
</dbReference>
<comment type="caution">
    <text evidence="8">The sequence shown here is derived from an EMBL/GenBank/DDBJ whole genome shotgun (WGS) entry which is preliminary data.</text>
</comment>
<evidence type="ECO:0000256" key="4">
    <source>
        <dbReference type="HAMAP-Rule" id="MF_00080"/>
    </source>
</evidence>
<organism evidence="8 9">
    <name type="scientific">candidate division WOR-1 bacterium RIFOXYC12_FULL_54_18</name>
    <dbReference type="NCBI Taxonomy" id="1802584"/>
    <lineage>
        <taxon>Bacteria</taxon>
        <taxon>Bacillati</taxon>
        <taxon>Saganbacteria</taxon>
    </lineage>
</organism>
<sequence length="169" mass="19271">MKQYQVNERIWAKEVRLIDENGQQLGNRPTPEALRLARERGYDLILIAPTAVPPVAKIGDFGKLKYELSKKEKEARKSSKSGVIKEVKLSPKIAQHDFDVRVEKTKEFLAKGYKVKINIFFRGREMAHKELGHRVLGRMIEAITEAGKPEAPPKMEGKNLNLMLAPMKH</sequence>
<evidence type="ECO:0000256" key="1">
    <source>
        <dbReference type="ARBA" id="ARBA00005439"/>
    </source>
</evidence>
<dbReference type="GO" id="GO:0043022">
    <property type="term" value="F:ribosome binding"/>
    <property type="evidence" value="ECO:0007669"/>
    <property type="project" value="TreeGrafter"/>
</dbReference>
<feature type="domain" description="Translation initiation factor 3 N-terminal" evidence="7">
    <location>
        <begin position="6"/>
        <end position="75"/>
    </location>
</feature>
<evidence type="ECO:0000259" key="7">
    <source>
        <dbReference type="Pfam" id="PF05198"/>
    </source>
</evidence>
<keyword evidence="3 4" id="KW-0648">Protein biosynthesis</keyword>
<dbReference type="InterPro" id="IPR019815">
    <property type="entry name" value="Translation_initiation_fac_3_C"/>
</dbReference>
<dbReference type="PANTHER" id="PTHR10938:SF0">
    <property type="entry name" value="TRANSLATION INITIATION FACTOR IF-3, MITOCHONDRIAL"/>
    <property type="match status" value="1"/>
</dbReference>
<dbReference type="GO" id="GO:0005829">
    <property type="term" value="C:cytosol"/>
    <property type="evidence" value="ECO:0007669"/>
    <property type="project" value="TreeGrafter"/>
</dbReference>
<dbReference type="GO" id="GO:0003743">
    <property type="term" value="F:translation initiation factor activity"/>
    <property type="evidence" value="ECO:0007669"/>
    <property type="project" value="UniProtKB-UniRule"/>
</dbReference>
<dbReference type="Pfam" id="PF00707">
    <property type="entry name" value="IF3_C"/>
    <property type="match status" value="1"/>
</dbReference>
<protein>
    <recommendedName>
        <fullName evidence="4 5">Translation initiation factor IF-3</fullName>
    </recommendedName>
</protein>
<dbReference type="InterPro" id="IPR036788">
    <property type="entry name" value="T_IF-3_C_sf"/>
</dbReference>
<dbReference type="SUPFAM" id="SSF54364">
    <property type="entry name" value="Translation initiation factor IF3, N-terminal domain"/>
    <property type="match status" value="1"/>
</dbReference>
<evidence type="ECO:0000256" key="2">
    <source>
        <dbReference type="ARBA" id="ARBA00022540"/>
    </source>
</evidence>
<comment type="function">
    <text evidence="4">IF-3 binds to the 30S ribosomal subunit and shifts the equilibrium between 70S ribosomes and their 50S and 30S subunits in favor of the free subunits, thus enhancing the availability of 30S subunits on which protein synthesis initiation begins.</text>
</comment>
<dbReference type="EMBL" id="MEUG01000001">
    <property type="protein sequence ID" value="OGC28378.1"/>
    <property type="molecule type" value="Genomic_DNA"/>
</dbReference>
<evidence type="ECO:0000313" key="9">
    <source>
        <dbReference type="Proteomes" id="UP000178602"/>
    </source>
</evidence>
<evidence type="ECO:0000256" key="5">
    <source>
        <dbReference type="NCBIfam" id="TIGR00168"/>
    </source>
</evidence>
<dbReference type="PANTHER" id="PTHR10938">
    <property type="entry name" value="TRANSLATION INITIATION FACTOR IF-3"/>
    <property type="match status" value="1"/>
</dbReference>
<dbReference type="Gene3D" id="3.30.110.10">
    <property type="entry name" value="Translation initiation factor 3 (IF-3), C-terminal domain"/>
    <property type="match status" value="1"/>
</dbReference>
<evidence type="ECO:0000256" key="3">
    <source>
        <dbReference type="ARBA" id="ARBA00022917"/>
    </source>
</evidence>
<dbReference type="Proteomes" id="UP000178602">
    <property type="component" value="Unassembled WGS sequence"/>
</dbReference>
<feature type="domain" description="Translation initiation factor 3 C-terminal" evidence="6">
    <location>
        <begin position="84"/>
        <end position="166"/>
    </location>
</feature>
<accession>A0A1F4T6M4</accession>
<dbReference type="SUPFAM" id="SSF55200">
    <property type="entry name" value="Translation initiation factor IF3, C-terminal domain"/>
    <property type="match status" value="1"/>
</dbReference>
<keyword evidence="2 4" id="KW-0396">Initiation factor</keyword>
<dbReference type="InterPro" id="IPR001288">
    <property type="entry name" value="Translation_initiation_fac_3"/>
</dbReference>
<dbReference type="GO" id="GO:0032790">
    <property type="term" value="P:ribosome disassembly"/>
    <property type="evidence" value="ECO:0007669"/>
    <property type="project" value="TreeGrafter"/>
</dbReference>
<gene>
    <name evidence="4" type="primary">infC</name>
    <name evidence="8" type="ORF">A3K49_05305</name>
</gene>
<comment type="similarity">
    <text evidence="1 4">Belongs to the IF-3 family.</text>
</comment>
<reference evidence="8 9" key="1">
    <citation type="journal article" date="2016" name="Nat. Commun.">
        <title>Thousands of microbial genomes shed light on interconnected biogeochemical processes in an aquifer system.</title>
        <authorList>
            <person name="Anantharaman K."/>
            <person name="Brown C.T."/>
            <person name="Hug L.A."/>
            <person name="Sharon I."/>
            <person name="Castelle C.J."/>
            <person name="Probst A.J."/>
            <person name="Thomas B.C."/>
            <person name="Singh A."/>
            <person name="Wilkins M.J."/>
            <person name="Karaoz U."/>
            <person name="Brodie E.L."/>
            <person name="Williams K.H."/>
            <person name="Hubbard S.S."/>
            <person name="Banfield J.F."/>
        </authorList>
    </citation>
    <scope>NUCLEOTIDE SEQUENCE [LARGE SCALE GENOMIC DNA]</scope>
</reference>
<dbReference type="Pfam" id="PF05198">
    <property type="entry name" value="IF3_N"/>
    <property type="match status" value="1"/>
</dbReference>
<proteinExistence type="inferred from homology"/>
<dbReference type="InterPro" id="IPR019814">
    <property type="entry name" value="Translation_initiation_fac_3_N"/>
</dbReference>
<dbReference type="NCBIfam" id="TIGR00168">
    <property type="entry name" value="infC"/>
    <property type="match status" value="1"/>
</dbReference>
<evidence type="ECO:0000259" key="6">
    <source>
        <dbReference type="Pfam" id="PF00707"/>
    </source>
</evidence>
<comment type="subcellular location">
    <subcellularLocation>
        <location evidence="4">Cytoplasm</location>
    </subcellularLocation>
</comment>